<evidence type="ECO:0000256" key="1">
    <source>
        <dbReference type="SAM" id="MobiDB-lite"/>
    </source>
</evidence>
<keyword evidence="2" id="KW-0732">Signal</keyword>
<dbReference type="AlphaFoldDB" id="A0AA36GXQ5"/>
<evidence type="ECO:0000313" key="4">
    <source>
        <dbReference type="Proteomes" id="UP001176961"/>
    </source>
</evidence>
<feature type="chain" id="PRO_5041270506" evidence="2">
    <location>
        <begin position="19"/>
        <end position="129"/>
    </location>
</feature>
<feature type="compositionally biased region" description="Acidic residues" evidence="1">
    <location>
        <begin position="43"/>
        <end position="52"/>
    </location>
</feature>
<sequence length="129" mass="14342">MMHGQLLFCFLLTILACAAEEDDSDSGISDVDYNGSHERESDDGGSGDEEGDGGSPRVEEAVALSGENGGDFNGTYFKELFANNSEWSPEECREQYCVNAGKIDHWDRKYGNCMKYCLEVRPKVELFSF</sequence>
<dbReference type="EMBL" id="CATQJL010000223">
    <property type="protein sequence ID" value="CAJ0599978.1"/>
    <property type="molecule type" value="Genomic_DNA"/>
</dbReference>
<comment type="caution">
    <text evidence="3">The sequence shown here is derived from an EMBL/GenBank/DDBJ whole genome shotgun (WGS) entry which is preliminary data.</text>
</comment>
<feature type="region of interest" description="Disordered" evidence="1">
    <location>
        <begin position="24"/>
        <end position="69"/>
    </location>
</feature>
<gene>
    <name evidence="3" type="ORF">CYNAS_LOCUS11961</name>
</gene>
<reference evidence="3" key="1">
    <citation type="submission" date="2023-07" db="EMBL/GenBank/DDBJ databases">
        <authorList>
            <consortium name="CYATHOMIX"/>
        </authorList>
    </citation>
    <scope>NUCLEOTIDE SEQUENCE</scope>
    <source>
        <strain evidence="3">N/A</strain>
    </source>
</reference>
<proteinExistence type="predicted"/>
<accession>A0AA36GXQ5</accession>
<keyword evidence="4" id="KW-1185">Reference proteome</keyword>
<name>A0AA36GXQ5_CYLNA</name>
<evidence type="ECO:0000313" key="3">
    <source>
        <dbReference type="EMBL" id="CAJ0599978.1"/>
    </source>
</evidence>
<organism evidence="3 4">
    <name type="scientific">Cylicocyclus nassatus</name>
    <name type="common">Nematode worm</name>
    <dbReference type="NCBI Taxonomy" id="53992"/>
    <lineage>
        <taxon>Eukaryota</taxon>
        <taxon>Metazoa</taxon>
        <taxon>Ecdysozoa</taxon>
        <taxon>Nematoda</taxon>
        <taxon>Chromadorea</taxon>
        <taxon>Rhabditida</taxon>
        <taxon>Rhabditina</taxon>
        <taxon>Rhabditomorpha</taxon>
        <taxon>Strongyloidea</taxon>
        <taxon>Strongylidae</taxon>
        <taxon>Cylicocyclus</taxon>
    </lineage>
</organism>
<feature type="signal peptide" evidence="2">
    <location>
        <begin position="1"/>
        <end position="18"/>
    </location>
</feature>
<protein>
    <submittedName>
        <fullName evidence="3">Uncharacterized protein</fullName>
    </submittedName>
</protein>
<evidence type="ECO:0000256" key="2">
    <source>
        <dbReference type="SAM" id="SignalP"/>
    </source>
</evidence>
<dbReference type="Proteomes" id="UP001176961">
    <property type="component" value="Unassembled WGS sequence"/>
</dbReference>